<feature type="binding site" evidence="6">
    <location>
        <position position="184"/>
    </location>
    <ligand>
        <name>S-adenosyl-L-methionine</name>
        <dbReference type="ChEBI" id="CHEBI:59789"/>
    </ligand>
</feature>
<dbReference type="InterPro" id="IPR013785">
    <property type="entry name" value="Aldolase_TIM"/>
</dbReference>
<feature type="region of interest" description="Disordered" evidence="7">
    <location>
        <begin position="1"/>
        <end position="21"/>
    </location>
</feature>
<dbReference type="SFLD" id="SFLDS00029">
    <property type="entry name" value="Radical_SAM"/>
    <property type="match status" value="1"/>
</dbReference>
<protein>
    <submittedName>
        <fullName evidence="11">Biotin synthase</fullName>
    </submittedName>
</protein>
<dbReference type="SMART" id="SM00729">
    <property type="entry name" value="Elp3"/>
    <property type="match status" value="1"/>
</dbReference>
<dbReference type="AlphaFoldDB" id="A0A450WVT5"/>
<keyword evidence="4 5" id="KW-0411">Iron-sulfur</keyword>
<evidence type="ECO:0000256" key="3">
    <source>
        <dbReference type="ARBA" id="ARBA00023004"/>
    </source>
</evidence>
<dbReference type="PANTHER" id="PTHR43726:SF1">
    <property type="entry name" value="BIOTIN SYNTHASE"/>
    <property type="match status" value="1"/>
</dbReference>
<dbReference type="GO" id="GO:0051539">
    <property type="term" value="F:4 iron, 4 sulfur cluster binding"/>
    <property type="evidence" value="ECO:0007669"/>
    <property type="project" value="UniProtKB-KW"/>
</dbReference>
<dbReference type="PROSITE" id="PS51918">
    <property type="entry name" value="RADICAL_SAM"/>
    <property type="match status" value="1"/>
</dbReference>
<feature type="binding site" evidence="5">
    <location>
        <position position="93"/>
    </location>
    <ligand>
        <name>[4Fe-4S] cluster</name>
        <dbReference type="ChEBI" id="CHEBI:49883"/>
        <note>4Fe-4S-S-AdoMet</note>
    </ligand>
</feature>
<evidence type="ECO:0000256" key="2">
    <source>
        <dbReference type="ARBA" id="ARBA00022723"/>
    </source>
</evidence>
<dbReference type="SFLD" id="SFLDG01060">
    <property type="entry name" value="BATS_domain_containing"/>
    <property type="match status" value="1"/>
</dbReference>
<dbReference type="EMBL" id="CAADFL010000765">
    <property type="protein sequence ID" value="VFK21183.1"/>
    <property type="molecule type" value="Genomic_DNA"/>
</dbReference>
<sequence>MQKSEAVKKSSGQKLPKNLGFPEDKQVSNILDFKDSEHWNKEDLKTLLLAEGELQARLFEEARAVRRRQGMDNVLLRGVIEVSNICQKRCGYCAMSSTNKGLKRYRLDKEVLLSIARQIRQAGIGVFFLQSGQDPHIDPLIRDIIPRIRNELGMRVLLCVGEKDRETYRQYAKLGVNSYILKFETSDPRLYERIVGEPPAKRMECLQWIKKSGIELGTGNIVGLPGQTLDSLAEDILLARTLKPTFVSSAPFIPNPGSLLEGEPCGDLNLTLNNMALFRILVKGCRIPTVSALEKIQEGGQLMGLNAGANIITINFTPESSRKEYAIYADDRFVVSHSHAFAIIEKARLSVAPVS</sequence>
<dbReference type="InterPro" id="IPR006638">
    <property type="entry name" value="Elp3/MiaA/NifB-like_rSAM"/>
</dbReference>
<evidence type="ECO:0000256" key="6">
    <source>
        <dbReference type="PIRSR" id="PIRSR004762-2"/>
    </source>
</evidence>
<dbReference type="CDD" id="cd01335">
    <property type="entry name" value="Radical_SAM"/>
    <property type="match status" value="1"/>
</dbReference>
<feature type="binding site" evidence="6">
    <location>
        <position position="202"/>
    </location>
    <ligand>
        <name>S-adenosyl-L-methionine</name>
        <dbReference type="ChEBI" id="CHEBI:59789"/>
    </ligand>
</feature>
<reference evidence="11" key="1">
    <citation type="submission" date="2019-02" db="EMBL/GenBank/DDBJ databases">
        <authorList>
            <person name="Gruber-Vodicka R. H."/>
            <person name="Seah K. B. B."/>
        </authorList>
    </citation>
    <scope>NUCLEOTIDE SEQUENCE</scope>
    <source>
        <strain evidence="10">BECK_BZ163</strain>
        <strain evidence="11">BECK_BZ164</strain>
        <strain evidence="9">BECK_BZ165</strain>
    </source>
</reference>
<keyword evidence="1 5" id="KW-0949">S-adenosyl-L-methionine</keyword>
<proteinExistence type="predicted"/>
<comment type="cofactor">
    <cofactor evidence="5">
        <name>[4Fe-4S] cluster</name>
        <dbReference type="ChEBI" id="CHEBI:49883"/>
    </cofactor>
    <text evidence="5">Binds 1 [4Fe-4S] cluster. The cluster is coordinated with 3 cysteines and an exchangeable S-adenosyl-L-methionine.</text>
</comment>
<gene>
    <name evidence="10" type="ORF">BECKFM1743A_GA0114220_108831</name>
    <name evidence="11" type="ORF">BECKFM1743B_GA0114221_107651</name>
    <name evidence="9" type="ORF">BECKFM1743C_GA0114222_108071</name>
</gene>
<evidence type="ECO:0000256" key="1">
    <source>
        <dbReference type="ARBA" id="ARBA00022691"/>
    </source>
</evidence>
<dbReference type="PANTHER" id="PTHR43726">
    <property type="entry name" value="3-METHYLORNITHINE SYNTHASE"/>
    <property type="match status" value="1"/>
</dbReference>
<dbReference type="InterPro" id="IPR034422">
    <property type="entry name" value="HydE/PylB-like"/>
</dbReference>
<keyword evidence="5" id="KW-0004">4Fe-4S</keyword>
<dbReference type="EMBL" id="CAADFA010000807">
    <property type="protein sequence ID" value="VFJ74719.1"/>
    <property type="molecule type" value="Genomic_DNA"/>
</dbReference>
<evidence type="ECO:0000313" key="10">
    <source>
        <dbReference type="EMBL" id="VFJ75872.1"/>
    </source>
</evidence>
<evidence type="ECO:0000256" key="4">
    <source>
        <dbReference type="ARBA" id="ARBA00023014"/>
    </source>
</evidence>
<feature type="binding site" evidence="6">
    <location>
        <position position="313"/>
    </location>
    <ligand>
        <name>(3R)-3-methyl-D-ornithine</name>
        <dbReference type="ChEBI" id="CHEBI:64642"/>
    </ligand>
</feature>
<evidence type="ECO:0000256" key="7">
    <source>
        <dbReference type="SAM" id="MobiDB-lite"/>
    </source>
</evidence>
<dbReference type="GO" id="GO:0046872">
    <property type="term" value="F:metal ion binding"/>
    <property type="evidence" value="ECO:0007669"/>
    <property type="project" value="UniProtKB-KW"/>
</dbReference>
<dbReference type="PIRSF" id="PIRSF004762">
    <property type="entry name" value="CHP00423"/>
    <property type="match status" value="1"/>
</dbReference>
<keyword evidence="2" id="KW-0479">Metal-binding</keyword>
<dbReference type="EMBL" id="CAADEZ010000883">
    <property type="protein sequence ID" value="VFJ75872.1"/>
    <property type="molecule type" value="Genomic_DNA"/>
</dbReference>
<evidence type="ECO:0000256" key="5">
    <source>
        <dbReference type="PIRSR" id="PIRSR004762-1"/>
    </source>
</evidence>
<dbReference type="SFLD" id="SFLDG01280">
    <property type="entry name" value="HydE/PylB-like"/>
    <property type="match status" value="1"/>
</dbReference>
<dbReference type="Pfam" id="PF04055">
    <property type="entry name" value="Radical_SAM"/>
    <property type="match status" value="1"/>
</dbReference>
<feature type="binding site" evidence="5">
    <location>
        <position position="86"/>
    </location>
    <ligand>
        <name>[4Fe-4S] cluster</name>
        <dbReference type="ChEBI" id="CHEBI:49883"/>
        <note>4Fe-4S-S-AdoMet</note>
    </ligand>
</feature>
<evidence type="ECO:0000313" key="11">
    <source>
        <dbReference type="EMBL" id="VFK21183.1"/>
    </source>
</evidence>
<dbReference type="Gene3D" id="3.20.20.70">
    <property type="entry name" value="Aldolase class I"/>
    <property type="match status" value="1"/>
</dbReference>
<dbReference type="SUPFAM" id="SSF102114">
    <property type="entry name" value="Radical SAM enzymes"/>
    <property type="match status" value="1"/>
</dbReference>
<feature type="domain" description="Radical SAM core" evidence="8">
    <location>
        <begin position="72"/>
        <end position="288"/>
    </location>
</feature>
<dbReference type="SFLD" id="SFLDG01082">
    <property type="entry name" value="B12-binding_domain_containing"/>
    <property type="match status" value="1"/>
</dbReference>
<name>A0A450WVT5_9GAMM</name>
<evidence type="ECO:0000259" key="8">
    <source>
        <dbReference type="PROSITE" id="PS51918"/>
    </source>
</evidence>
<keyword evidence="3 5" id="KW-0408">Iron</keyword>
<dbReference type="GO" id="GO:0016740">
    <property type="term" value="F:transferase activity"/>
    <property type="evidence" value="ECO:0007669"/>
    <property type="project" value="TreeGrafter"/>
</dbReference>
<dbReference type="InterPro" id="IPR058240">
    <property type="entry name" value="rSAM_sf"/>
</dbReference>
<evidence type="ECO:0000313" key="9">
    <source>
        <dbReference type="EMBL" id="VFJ74719.1"/>
    </source>
</evidence>
<accession>A0A450WVT5</accession>
<dbReference type="InterPro" id="IPR007197">
    <property type="entry name" value="rSAM"/>
</dbReference>
<feature type="binding site" evidence="5">
    <location>
        <position position="90"/>
    </location>
    <ligand>
        <name>[4Fe-4S] cluster</name>
        <dbReference type="ChEBI" id="CHEBI:49883"/>
        <note>4Fe-4S-S-AdoMet</note>
    </ligand>
</feature>
<organism evidence="11">
    <name type="scientific">Candidatus Kentrum sp. FM</name>
    <dbReference type="NCBI Taxonomy" id="2126340"/>
    <lineage>
        <taxon>Bacteria</taxon>
        <taxon>Pseudomonadati</taxon>
        <taxon>Pseudomonadota</taxon>
        <taxon>Gammaproteobacteria</taxon>
        <taxon>Candidatus Kentrum</taxon>
    </lineage>
</organism>